<proteinExistence type="predicted"/>
<keyword evidence="2" id="KW-1185">Reference proteome</keyword>
<reference evidence="1" key="1">
    <citation type="submission" date="2022-05" db="EMBL/GenBank/DDBJ databases">
        <title>Chromosome-level genome of Chaenocephalus aceratus.</title>
        <authorList>
            <person name="Park H."/>
        </authorList>
    </citation>
    <scope>NUCLEOTIDE SEQUENCE</scope>
    <source>
        <strain evidence="1">KU_202001</strain>
    </source>
</reference>
<accession>A0ACB9VRP4</accession>
<sequence length="92" mass="10609">MARQPSTSKRETFTFSPLSHSDLVSKKLTWNFFEASHGIGGTLKRSAAELCAWGKMFQMPSLFSKNSRDWNRQWSSSLSVKRKLKQKQRSLL</sequence>
<gene>
    <name evidence="1" type="ORF">KUCAC02_006392</name>
</gene>
<organism evidence="1 2">
    <name type="scientific">Chaenocephalus aceratus</name>
    <name type="common">Blackfin icefish</name>
    <name type="synonym">Chaenichthys aceratus</name>
    <dbReference type="NCBI Taxonomy" id="36190"/>
    <lineage>
        <taxon>Eukaryota</taxon>
        <taxon>Metazoa</taxon>
        <taxon>Chordata</taxon>
        <taxon>Craniata</taxon>
        <taxon>Vertebrata</taxon>
        <taxon>Euteleostomi</taxon>
        <taxon>Actinopterygii</taxon>
        <taxon>Neopterygii</taxon>
        <taxon>Teleostei</taxon>
        <taxon>Neoteleostei</taxon>
        <taxon>Acanthomorphata</taxon>
        <taxon>Eupercaria</taxon>
        <taxon>Perciformes</taxon>
        <taxon>Notothenioidei</taxon>
        <taxon>Channichthyidae</taxon>
        <taxon>Chaenocephalus</taxon>
    </lineage>
</organism>
<comment type="caution">
    <text evidence="1">The sequence shown here is derived from an EMBL/GenBank/DDBJ whole genome shotgun (WGS) entry which is preliminary data.</text>
</comment>
<name>A0ACB9VRP4_CHAAC</name>
<evidence type="ECO:0000313" key="2">
    <source>
        <dbReference type="Proteomes" id="UP001057452"/>
    </source>
</evidence>
<protein>
    <submittedName>
        <fullName evidence="1">Uncharacterized protein</fullName>
    </submittedName>
</protein>
<evidence type="ECO:0000313" key="1">
    <source>
        <dbReference type="EMBL" id="KAI4802818.1"/>
    </source>
</evidence>
<dbReference type="EMBL" id="CM043807">
    <property type="protein sequence ID" value="KAI4802818.1"/>
    <property type="molecule type" value="Genomic_DNA"/>
</dbReference>
<dbReference type="Proteomes" id="UP001057452">
    <property type="component" value="Chromosome 23"/>
</dbReference>